<dbReference type="Gene3D" id="3.80.10.10">
    <property type="entry name" value="Ribonuclease Inhibitor"/>
    <property type="match status" value="1"/>
</dbReference>
<dbReference type="OMA" id="LAHFAHN"/>
<dbReference type="SUPFAM" id="SSF52047">
    <property type="entry name" value="RNI-like"/>
    <property type="match status" value="1"/>
</dbReference>
<accession>A0A1X0SB69</accession>
<feature type="region of interest" description="Disordered" evidence="1">
    <location>
        <begin position="151"/>
        <end position="197"/>
    </location>
</feature>
<dbReference type="EMBL" id="KV921277">
    <property type="protein sequence ID" value="ORE21525.1"/>
    <property type="molecule type" value="Genomic_DNA"/>
</dbReference>
<organism evidence="3 4">
    <name type="scientific">Rhizopus microsporus</name>
    <dbReference type="NCBI Taxonomy" id="58291"/>
    <lineage>
        <taxon>Eukaryota</taxon>
        <taxon>Fungi</taxon>
        <taxon>Fungi incertae sedis</taxon>
        <taxon>Mucoromycota</taxon>
        <taxon>Mucoromycotina</taxon>
        <taxon>Mucoromycetes</taxon>
        <taxon>Mucorales</taxon>
        <taxon>Mucorineae</taxon>
        <taxon>Rhizopodaceae</taxon>
        <taxon>Rhizopus</taxon>
    </lineage>
</organism>
<dbReference type="SMART" id="SM00367">
    <property type="entry name" value="LRR_CC"/>
    <property type="match status" value="5"/>
</dbReference>
<dbReference type="Gene3D" id="1.20.1280.50">
    <property type="match status" value="1"/>
</dbReference>
<evidence type="ECO:0000259" key="2">
    <source>
        <dbReference type="Pfam" id="PF12937"/>
    </source>
</evidence>
<dbReference type="InterPro" id="IPR006553">
    <property type="entry name" value="Leu-rich_rpt_Cys-con_subtyp"/>
</dbReference>
<evidence type="ECO:0000313" key="4">
    <source>
        <dbReference type="Proteomes" id="UP000242381"/>
    </source>
</evidence>
<dbReference type="InterPro" id="IPR001810">
    <property type="entry name" value="F-box_dom"/>
</dbReference>
<feature type="region of interest" description="Disordered" evidence="1">
    <location>
        <begin position="418"/>
        <end position="437"/>
    </location>
</feature>
<protein>
    <recommendedName>
        <fullName evidence="2">F-box domain-containing protein</fullName>
    </recommendedName>
</protein>
<name>A0A1X0SB69_RHIZD</name>
<reference evidence="3 4" key="1">
    <citation type="journal article" date="2016" name="Proc. Natl. Acad. Sci. U.S.A.">
        <title>Lipid metabolic changes in an early divergent fungus govern the establishment of a mutualistic symbiosis with endobacteria.</title>
        <authorList>
            <person name="Lastovetsky O.A."/>
            <person name="Gaspar M.L."/>
            <person name="Mondo S.J."/>
            <person name="LaButti K.M."/>
            <person name="Sandor L."/>
            <person name="Grigoriev I.V."/>
            <person name="Henry S.A."/>
            <person name="Pawlowska T.E."/>
        </authorList>
    </citation>
    <scope>NUCLEOTIDE SEQUENCE [LARGE SCALE GENOMIC DNA]</scope>
    <source>
        <strain evidence="3 4">ATCC 11559</strain>
    </source>
</reference>
<sequence length="472" mass="53606">MVSMEIDVPPSLPVKKWCMARDASLNDNKDSPSDTIVPCLNRVLSYLNRSELVQTSLVCKSWHLISASRLWSSFKFVRERDFERIFNILSRRNTATRYGEFITSLELVHSDKEFHVNSNTIYLITALCPNLLSISIKFHLTRPVAPPVINHLPKKNPFPQAQPRVRPPLPFSRPNQPIDSNNNNNNNNQPSVSIPPRHTQSLPLAHFAYNCLKLKSIHLDSYSPKTDDSVYEMAKYMTSGSLESIKLNNCSSIQSSTLCKLAITNPQLRYIEIMGSTPVTDSSIATIADRCGNSLEYLSIGNAYQLTDKSMQYIASRCKRIRHICIFNNHTEKISEDTLTAIITHCSTLQTISLSDSKCLGSNFFKSVVQRVNIEIENINQHRAKIESGLQRLCLGGVKRDIIQSNYIEQLVDTSASKHDLQDQDETMTDDSIIPNDTTPNNYHLQSKFLPKSTIIRGNTIWWQRRRLLLPT</sequence>
<gene>
    <name evidence="3" type="ORF">BCV71DRAFT_232151</name>
</gene>
<feature type="domain" description="F-box" evidence="2">
    <location>
        <begin position="41"/>
        <end position="74"/>
    </location>
</feature>
<dbReference type="GO" id="GO:0031146">
    <property type="term" value="P:SCF-dependent proteasomal ubiquitin-dependent protein catabolic process"/>
    <property type="evidence" value="ECO:0007669"/>
    <property type="project" value="TreeGrafter"/>
</dbReference>
<dbReference type="AlphaFoldDB" id="A0A1X0SB69"/>
<dbReference type="SUPFAM" id="SSF81383">
    <property type="entry name" value="F-box domain"/>
    <property type="match status" value="1"/>
</dbReference>
<evidence type="ECO:0000313" key="3">
    <source>
        <dbReference type="EMBL" id="ORE21525.1"/>
    </source>
</evidence>
<dbReference type="Pfam" id="PF12937">
    <property type="entry name" value="F-box-like"/>
    <property type="match status" value="1"/>
</dbReference>
<dbReference type="InterPro" id="IPR036047">
    <property type="entry name" value="F-box-like_dom_sf"/>
</dbReference>
<dbReference type="InterPro" id="IPR032675">
    <property type="entry name" value="LRR_dom_sf"/>
</dbReference>
<dbReference type="VEuPathDB" id="FungiDB:BCV72DRAFT_305610"/>
<proteinExistence type="predicted"/>
<dbReference type="Proteomes" id="UP000242381">
    <property type="component" value="Unassembled WGS sequence"/>
</dbReference>
<evidence type="ECO:0000256" key="1">
    <source>
        <dbReference type="SAM" id="MobiDB-lite"/>
    </source>
</evidence>
<dbReference type="GO" id="GO:0019005">
    <property type="term" value="C:SCF ubiquitin ligase complex"/>
    <property type="evidence" value="ECO:0007669"/>
    <property type="project" value="TreeGrafter"/>
</dbReference>
<dbReference type="PANTHER" id="PTHR13318">
    <property type="entry name" value="PARTNER OF PAIRED, ISOFORM B-RELATED"/>
    <property type="match status" value="1"/>
</dbReference>